<evidence type="ECO:0000256" key="1">
    <source>
        <dbReference type="ARBA" id="ARBA00001139"/>
    </source>
</evidence>
<feature type="region of interest" description="Disordered" evidence="12">
    <location>
        <begin position="54"/>
        <end position="78"/>
    </location>
</feature>
<comment type="catalytic activity">
    <reaction evidence="1">
        <text>(S)-malate + a quinone = a quinol + oxaloacetate</text>
        <dbReference type="Rhea" id="RHEA:46012"/>
        <dbReference type="ChEBI" id="CHEBI:15589"/>
        <dbReference type="ChEBI" id="CHEBI:16452"/>
        <dbReference type="ChEBI" id="CHEBI:24646"/>
        <dbReference type="ChEBI" id="CHEBI:132124"/>
        <dbReference type="EC" id="1.1.5.4"/>
    </reaction>
</comment>
<comment type="pathway">
    <text evidence="3">Carbohydrate metabolism; tricarboxylic acid cycle; oxaloacetate from (S)-malate (quinone route): step 1/1.</text>
</comment>
<evidence type="ECO:0000256" key="5">
    <source>
        <dbReference type="ARBA" id="ARBA00013026"/>
    </source>
</evidence>
<keyword evidence="7" id="KW-0285">Flavoprotein</keyword>
<dbReference type="InterPro" id="IPR006231">
    <property type="entry name" value="MQO"/>
</dbReference>
<reference evidence="13 14" key="1">
    <citation type="submission" date="2018-06" db="EMBL/GenBank/DDBJ databases">
        <authorList>
            <consortium name="Pathogen Informatics"/>
            <person name="Doyle S."/>
        </authorList>
    </citation>
    <scope>NUCLEOTIDE SEQUENCE [LARGE SCALE GENOMIC DNA]</scope>
    <source>
        <strain evidence="13 14">NCTC10005</strain>
    </source>
</reference>
<comment type="similarity">
    <text evidence="4">Belongs to the MQO family.</text>
</comment>
<keyword evidence="9 13" id="KW-0560">Oxidoreductase</keyword>
<evidence type="ECO:0000256" key="2">
    <source>
        <dbReference type="ARBA" id="ARBA00001974"/>
    </source>
</evidence>
<dbReference type="UniPathway" id="UPA00223">
    <property type="reaction ID" value="UER01008"/>
</dbReference>
<dbReference type="GO" id="GO:0006099">
    <property type="term" value="P:tricarboxylic acid cycle"/>
    <property type="evidence" value="ECO:0007669"/>
    <property type="project" value="UniProtKB-UniPathway"/>
</dbReference>
<keyword evidence="6" id="KW-0816">Tricarboxylic acid cycle</keyword>
<evidence type="ECO:0000256" key="3">
    <source>
        <dbReference type="ARBA" id="ARBA00005012"/>
    </source>
</evidence>
<evidence type="ECO:0000313" key="14">
    <source>
        <dbReference type="Proteomes" id="UP000255106"/>
    </source>
</evidence>
<evidence type="ECO:0000256" key="12">
    <source>
        <dbReference type="SAM" id="MobiDB-lite"/>
    </source>
</evidence>
<dbReference type="EMBL" id="UGJB01000004">
    <property type="protein sequence ID" value="STQ10519.1"/>
    <property type="molecule type" value="Genomic_DNA"/>
</dbReference>
<evidence type="ECO:0000256" key="6">
    <source>
        <dbReference type="ARBA" id="ARBA00022532"/>
    </source>
</evidence>
<gene>
    <name evidence="13" type="primary">mqo_2</name>
    <name evidence="13" type="ORF">NCTC10005_03266</name>
</gene>
<accession>A0A377LWK4</accession>
<comment type="cofactor">
    <cofactor evidence="2">
        <name>FAD</name>
        <dbReference type="ChEBI" id="CHEBI:57692"/>
    </cofactor>
</comment>
<dbReference type="Proteomes" id="UP000255106">
    <property type="component" value="Unassembled WGS sequence"/>
</dbReference>
<evidence type="ECO:0000256" key="7">
    <source>
        <dbReference type="ARBA" id="ARBA00022630"/>
    </source>
</evidence>
<keyword evidence="8" id="KW-0274">FAD</keyword>
<evidence type="ECO:0000313" key="13">
    <source>
        <dbReference type="EMBL" id="STQ10519.1"/>
    </source>
</evidence>
<evidence type="ECO:0000256" key="8">
    <source>
        <dbReference type="ARBA" id="ARBA00022827"/>
    </source>
</evidence>
<evidence type="ECO:0000256" key="11">
    <source>
        <dbReference type="ARBA" id="ARBA00031550"/>
    </source>
</evidence>
<dbReference type="AlphaFoldDB" id="A0A377LWK4"/>
<name>A0A377LWK4_ENTCL</name>
<evidence type="ECO:0000256" key="4">
    <source>
        <dbReference type="ARBA" id="ARBA00006389"/>
    </source>
</evidence>
<dbReference type="Pfam" id="PF06039">
    <property type="entry name" value="Mqo"/>
    <property type="match status" value="1"/>
</dbReference>
<proteinExistence type="inferred from homology"/>
<dbReference type="GO" id="GO:0008924">
    <property type="term" value="F:L-malate dehydrogenase (quinone) activity"/>
    <property type="evidence" value="ECO:0007669"/>
    <property type="project" value="UniProtKB-EC"/>
</dbReference>
<protein>
    <recommendedName>
        <fullName evidence="5">malate dehydrogenase (quinone)</fullName>
        <ecNumber evidence="5">1.1.5.4</ecNumber>
    </recommendedName>
    <alternativeName>
        <fullName evidence="11">MQO</fullName>
    </alternativeName>
    <alternativeName>
        <fullName evidence="10">Malate dehydrogenase [quinone]</fullName>
    </alternativeName>
</protein>
<organism evidence="13 14">
    <name type="scientific">Enterobacter cloacae</name>
    <dbReference type="NCBI Taxonomy" id="550"/>
    <lineage>
        <taxon>Bacteria</taxon>
        <taxon>Pseudomonadati</taxon>
        <taxon>Pseudomonadota</taxon>
        <taxon>Gammaproteobacteria</taxon>
        <taxon>Enterobacterales</taxon>
        <taxon>Enterobacteriaceae</taxon>
        <taxon>Enterobacter</taxon>
        <taxon>Enterobacter cloacae complex</taxon>
    </lineage>
</organism>
<evidence type="ECO:0000256" key="9">
    <source>
        <dbReference type="ARBA" id="ARBA00023002"/>
    </source>
</evidence>
<sequence>MFKDKVATPEWQAKLKTIIPSYGTKLNGNVDATEQELEYTSRVLQLQYVKPQAADAAPKAELKPQARKQTGGGYRAVR</sequence>
<dbReference type="EC" id="1.1.5.4" evidence="5"/>
<evidence type="ECO:0000256" key="10">
    <source>
        <dbReference type="ARBA" id="ARBA00030660"/>
    </source>
</evidence>